<dbReference type="EMBL" id="JASSZA010000012">
    <property type="protein sequence ID" value="KAK2097040.1"/>
    <property type="molecule type" value="Genomic_DNA"/>
</dbReference>
<protein>
    <submittedName>
        <fullName evidence="1">Uncharacterized protein</fullName>
    </submittedName>
</protein>
<gene>
    <name evidence="1" type="ORF">P7K49_026074</name>
</gene>
<sequence length="227" mass="23791">MCQCPQLRLWEGGPEPLQAGTVEGQARLCREVLDPCKRALWRGRPGSAGRSWTPASGRCGQADWAVRGGPGLLQAGTSDRQAGLCREALNPCKRALWMGRLGCVGRPWTPASGRCGRAAGLCRGGPGPLQAGAVEGQAGLCREALNPCKWVLWMGRLGCVGRSWTPASGRCGRAGRAVQGGPGPLQAGSVDGQAGLCREALNPCKRALWRGRLGCAGEALDPCKRVL</sequence>
<reference evidence="1 2" key="1">
    <citation type="submission" date="2023-05" db="EMBL/GenBank/DDBJ databases">
        <title>B98-5 Cell Line De Novo Hybrid Assembly: An Optical Mapping Approach.</title>
        <authorList>
            <person name="Kananen K."/>
            <person name="Auerbach J.A."/>
            <person name="Kautto E."/>
            <person name="Blachly J.S."/>
        </authorList>
    </citation>
    <scope>NUCLEOTIDE SEQUENCE [LARGE SCALE GENOMIC DNA]</scope>
    <source>
        <strain evidence="1">B95-8</strain>
        <tissue evidence="1">Cell line</tissue>
    </source>
</reference>
<proteinExistence type="predicted"/>
<accession>A0ABQ9UIZ3</accession>
<keyword evidence="2" id="KW-1185">Reference proteome</keyword>
<name>A0ABQ9UIZ3_SAGOE</name>
<dbReference type="Proteomes" id="UP001266305">
    <property type="component" value="Unassembled WGS sequence"/>
</dbReference>
<comment type="caution">
    <text evidence="1">The sequence shown here is derived from an EMBL/GenBank/DDBJ whole genome shotgun (WGS) entry which is preliminary data.</text>
</comment>
<evidence type="ECO:0000313" key="2">
    <source>
        <dbReference type="Proteomes" id="UP001266305"/>
    </source>
</evidence>
<organism evidence="1 2">
    <name type="scientific">Saguinus oedipus</name>
    <name type="common">Cotton-top tamarin</name>
    <name type="synonym">Oedipomidas oedipus</name>
    <dbReference type="NCBI Taxonomy" id="9490"/>
    <lineage>
        <taxon>Eukaryota</taxon>
        <taxon>Metazoa</taxon>
        <taxon>Chordata</taxon>
        <taxon>Craniata</taxon>
        <taxon>Vertebrata</taxon>
        <taxon>Euteleostomi</taxon>
        <taxon>Mammalia</taxon>
        <taxon>Eutheria</taxon>
        <taxon>Euarchontoglires</taxon>
        <taxon>Primates</taxon>
        <taxon>Haplorrhini</taxon>
        <taxon>Platyrrhini</taxon>
        <taxon>Cebidae</taxon>
        <taxon>Callitrichinae</taxon>
        <taxon>Saguinus</taxon>
    </lineage>
</organism>
<evidence type="ECO:0000313" key="1">
    <source>
        <dbReference type="EMBL" id="KAK2097040.1"/>
    </source>
</evidence>